<dbReference type="FunFam" id="3.40.50.300:FF:000134">
    <property type="entry name" value="Iron-enterobactin ABC transporter ATP-binding protein"/>
    <property type="match status" value="1"/>
</dbReference>
<dbReference type="PANTHER" id="PTHR42734:SF19">
    <property type="entry name" value="IRON COMPOUNDS ABC TRANSPORTER, ATP-BINDING PROTEIN"/>
    <property type="match status" value="1"/>
</dbReference>
<dbReference type="RefSeq" id="WP_008215367.1">
    <property type="nucleotide sequence ID" value="NZ_JH415063.1"/>
</dbReference>
<evidence type="ECO:0000256" key="2">
    <source>
        <dbReference type="ARBA" id="ARBA00022741"/>
    </source>
</evidence>
<dbReference type="PROSITE" id="PS50893">
    <property type="entry name" value="ABC_TRANSPORTER_2"/>
    <property type="match status" value="1"/>
</dbReference>
<sequence length="265" mass="28597">MTPILTTNHLKFHYPDQPPLFTNLDLSIASGEVMTILGPNGIGKSTLLQCVMGLLRPTGGAVDILGKSLLAIPTKQRAQLVAYVPQHSNLHVGLTVLDFVVTGRTPYLAFSQPPKPTDYALAEQALNRLGIASLASQTINTLSGGQLQLATIAKALVQEPKLIVLDEPTSALDFGRQQEVLTLILKLAADGIAVMMTTHDPNHAFILNQTVGLFDHSGHLTTGSPADLLTEANLRRTYHTALKLLYVPELQRNVCELQMRGASVK</sequence>
<dbReference type="GO" id="GO:0016887">
    <property type="term" value="F:ATP hydrolysis activity"/>
    <property type="evidence" value="ECO:0007669"/>
    <property type="project" value="InterPro"/>
</dbReference>
<keyword evidence="2" id="KW-0547">Nucleotide-binding</keyword>
<dbReference type="PROSITE" id="PS00211">
    <property type="entry name" value="ABC_TRANSPORTER_1"/>
    <property type="match status" value="1"/>
</dbReference>
<dbReference type="GO" id="GO:0005524">
    <property type="term" value="F:ATP binding"/>
    <property type="evidence" value="ECO:0007669"/>
    <property type="project" value="UniProtKB-KW"/>
</dbReference>
<dbReference type="eggNOG" id="COG1120">
    <property type="taxonomic scope" value="Bacteria"/>
</dbReference>
<dbReference type="Proteomes" id="UP000004625">
    <property type="component" value="Unassembled WGS sequence"/>
</dbReference>
<proteinExistence type="predicted"/>
<dbReference type="InterPro" id="IPR050153">
    <property type="entry name" value="Metal_Ion_Import_ABC"/>
</dbReference>
<keyword evidence="3 5" id="KW-0067">ATP-binding</keyword>
<comment type="caution">
    <text evidence="5">The sequence shown here is derived from an EMBL/GenBank/DDBJ whole genome shotgun (WGS) entry which is preliminary data.</text>
</comment>
<evidence type="ECO:0000256" key="3">
    <source>
        <dbReference type="ARBA" id="ARBA00022840"/>
    </source>
</evidence>
<dbReference type="SUPFAM" id="SSF52540">
    <property type="entry name" value="P-loop containing nucleoside triphosphate hydrolases"/>
    <property type="match status" value="1"/>
</dbReference>
<dbReference type="InterPro" id="IPR027417">
    <property type="entry name" value="P-loop_NTPase"/>
</dbReference>
<dbReference type="PATRIC" id="fig|797515.3.peg.2817"/>
<dbReference type="InterPro" id="IPR003439">
    <property type="entry name" value="ABC_transporter-like_ATP-bd"/>
</dbReference>
<dbReference type="HOGENOM" id="CLU_000604_1_11_9"/>
<dbReference type="InterPro" id="IPR003593">
    <property type="entry name" value="AAA+_ATPase"/>
</dbReference>
<evidence type="ECO:0000313" key="6">
    <source>
        <dbReference type="Proteomes" id="UP000004625"/>
    </source>
</evidence>
<evidence type="ECO:0000259" key="4">
    <source>
        <dbReference type="PROSITE" id="PS50893"/>
    </source>
</evidence>
<evidence type="ECO:0000256" key="1">
    <source>
        <dbReference type="ARBA" id="ARBA00022448"/>
    </source>
</evidence>
<gene>
    <name evidence="5" type="ORF">HMPREF9103_03102</name>
</gene>
<dbReference type="Pfam" id="PF00005">
    <property type="entry name" value="ABC_tran"/>
    <property type="match status" value="1"/>
</dbReference>
<dbReference type="PANTHER" id="PTHR42734">
    <property type="entry name" value="METAL TRANSPORT SYSTEM ATP-BINDING PROTEIN TM_0124-RELATED"/>
    <property type="match status" value="1"/>
</dbReference>
<feature type="domain" description="ABC transporter" evidence="4">
    <location>
        <begin position="5"/>
        <end position="241"/>
    </location>
</feature>
<reference evidence="5 6" key="1">
    <citation type="submission" date="2011-09" db="EMBL/GenBank/DDBJ databases">
        <authorList>
            <person name="Weinstock G."/>
            <person name="Sodergren E."/>
            <person name="Clifton S."/>
            <person name="Fulton L."/>
            <person name="Fulton B."/>
            <person name="Courtney L."/>
            <person name="Fronick C."/>
            <person name="Harrison M."/>
            <person name="Strong C."/>
            <person name="Farmer C."/>
            <person name="Delahaunty K."/>
            <person name="Markovic C."/>
            <person name="Hall O."/>
            <person name="Minx P."/>
            <person name="Tomlinson C."/>
            <person name="Mitreva M."/>
            <person name="Hou S."/>
            <person name="Chen J."/>
            <person name="Wollam A."/>
            <person name="Pepin K.H."/>
            <person name="Johnson M."/>
            <person name="Bhonagiri V."/>
            <person name="Zhang X."/>
            <person name="Suruliraj S."/>
            <person name="Warren W."/>
            <person name="Chinwalla A."/>
            <person name="Mardis E.R."/>
            <person name="Wilson R.K."/>
        </authorList>
    </citation>
    <scope>NUCLEOTIDE SEQUENCE [LARGE SCALE GENOMIC DNA]</scope>
    <source>
        <strain evidence="5 6">F0439</strain>
    </source>
</reference>
<dbReference type="SMART" id="SM00382">
    <property type="entry name" value="AAA"/>
    <property type="match status" value="1"/>
</dbReference>
<protein>
    <submittedName>
        <fullName evidence="5">ABC transporter, ATP-binding protein</fullName>
    </submittedName>
</protein>
<accession>G9ZTL7</accession>
<keyword evidence="1" id="KW-0813">Transport</keyword>
<evidence type="ECO:0000313" key="5">
    <source>
        <dbReference type="EMBL" id="EHL95130.1"/>
    </source>
</evidence>
<dbReference type="AlphaFoldDB" id="G9ZTL7"/>
<keyword evidence="6" id="KW-1185">Reference proteome</keyword>
<dbReference type="Gene3D" id="3.40.50.300">
    <property type="entry name" value="P-loop containing nucleotide triphosphate hydrolases"/>
    <property type="match status" value="1"/>
</dbReference>
<dbReference type="STRING" id="797515.HMPREF9103_03102"/>
<organism evidence="5 6">
    <name type="scientific">Lentilactobacillus parafarraginis F0439</name>
    <dbReference type="NCBI Taxonomy" id="797515"/>
    <lineage>
        <taxon>Bacteria</taxon>
        <taxon>Bacillati</taxon>
        <taxon>Bacillota</taxon>
        <taxon>Bacilli</taxon>
        <taxon>Lactobacillales</taxon>
        <taxon>Lactobacillaceae</taxon>
        <taxon>Lentilactobacillus</taxon>
    </lineage>
</organism>
<dbReference type="InterPro" id="IPR017871">
    <property type="entry name" value="ABC_transporter-like_CS"/>
</dbReference>
<name>G9ZTL7_9LACO</name>
<dbReference type="EMBL" id="AGEY01000211">
    <property type="protein sequence ID" value="EHL95130.1"/>
    <property type="molecule type" value="Genomic_DNA"/>
</dbReference>